<protein>
    <submittedName>
        <fullName evidence="3">PPOX class probable F420-dependent enzyme, family</fullName>
    </submittedName>
</protein>
<dbReference type="InterPro" id="IPR052019">
    <property type="entry name" value="F420H2_bilvrd_red/Heme_oxyg"/>
</dbReference>
<dbReference type="PANTHER" id="PTHR35176">
    <property type="entry name" value="HEME OXYGENASE HI_0854-RELATED"/>
    <property type="match status" value="1"/>
</dbReference>
<sequence>MLDETTTFGQRAAARLRKDIIGWLTTVTSDGAPRPIPIWFLWDGDRSILLYSRPEKRKLANIAANPQASLNLDSDGVDADIVICWGEVHVSDDAPANEVPAYVEKYAERIAALGWTPDSFAADFSVPLRIDLTRIHGW</sequence>
<dbReference type="Pfam" id="PF01243">
    <property type="entry name" value="PNPOx_N"/>
    <property type="match status" value="1"/>
</dbReference>
<dbReference type="InterPro" id="IPR012349">
    <property type="entry name" value="Split_barrel_FMN-bd"/>
</dbReference>
<accession>W0NQ06</accession>
<dbReference type="GO" id="GO:0070967">
    <property type="term" value="F:coenzyme F420 binding"/>
    <property type="evidence" value="ECO:0007669"/>
    <property type="project" value="TreeGrafter"/>
</dbReference>
<reference evidence="3" key="1">
    <citation type="submission" date="2013-09" db="EMBL/GenBank/DDBJ databases">
        <title>Novel inorganic pyrophosphatase from soil metagenomic and family and subfamily prediction.</title>
        <authorList>
            <person name="Rodrigues G.R."/>
            <person name="Val-Moraes S.P."/>
            <person name="Varani A.M."/>
            <person name="Lemos E.G.M."/>
            <person name="Pizauro J.M."/>
        </authorList>
    </citation>
    <scope>NUCLEOTIDE SEQUENCE</scope>
</reference>
<gene>
    <name evidence="3" type="ORF">META_00003</name>
</gene>
<evidence type="ECO:0000259" key="2">
    <source>
        <dbReference type="Pfam" id="PF01243"/>
    </source>
</evidence>
<evidence type="ECO:0000256" key="1">
    <source>
        <dbReference type="ARBA" id="ARBA00023002"/>
    </source>
</evidence>
<dbReference type="SUPFAM" id="SSF50475">
    <property type="entry name" value="FMN-binding split barrel"/>
    <property type="match status" value="1"/>
</dbReference>
<name>W0NQ06_9ZZZZ</name>
<dbReference type="GO" id="GO:0016627">
    <property type="term" value="F:oxidoreductase activity, acting on the CH-CH group of donors"/>
    <property type="evidence" value="ECO:0007669"/>
    <property type="project" value="TreeGrafter"/>
</dbReference>
<dbReference type="Gene3D" id="2.30.110.10">
    <property type="entry name" value="Electron Transport, Fmn-binding Protein, Chain A"/>
    <property type="match status" value="1"/>
</dbReference>
<dbReference type="InterPro" id="IPR011576">
    <property type="entry name" value="Pyridox_Oxase_N"/>
</dbReference>
<keyword evidence="1" id="KW-0560">Oxidoreductase</keyword>
<dbReference type="InterPro" id="IPR019966">
    <property type="entry name" value="F420-dep_enz_PPOX_Rv3369"/>
</dbReference>
<proteinExistence type="predicted"/>
<dbReference type="NCBIfam" id="TIGR03667">
    <property type="entry name" value="Rv3369"/>
    <property type="match status" value="1"/>
</dbReference>
<organism evidence="3">
    <name type="scientific">uncultured organism</name>
    <dbReference type="NCBI Taxonomy" id="155900"/>
    <lineage>
        <taxon>unclassified sequences</taxon>
        <taxon>environmental samples</taxon>
    </lineage>
</organism>
<dbReference type="EMBL" id="KF715620">
    <property type="protein sequence ID" value="AHG52929.1"/>
    <property type="molecule type" value="Genomic_DNA"/>
</dbReference>
<evidence type="ECO:0000313" key="3">
    <source>
        <dbReference type="EMBL" id="AHG52929.1"/>
    </source>
</evidence>
<feature type="domain" description="Pyridoxamine 5'-phosphate oxidase N-terminal" evidence="2">
    <location>
        <begin position="11"/>
        <end position="117"/>
    </location>
</feature>
<dbReference type="AlphaFoldDB" id="W0NQ06"/>
<dbReference type="PANTHER" id="PTHR35176:SF6">
    <property type="entry name" value="HEME OXYGENASE HI_0854-RELATED"/>
    <property type="match status" value="1"/>
</dbReference>